<feature type="domain" description="GGDEF" evidence="4">
    <location>
        <begin position="347"/>
        <end position="492"/>
    </location>
</feature>
<dbReference type="InterPro" id="IPR000160">
    <property type="entry name" value="GGDEF_dom"/>
</dbReference>
<dbReference type="InterPro" id="IPR035965">
    <property type="entry name" value="PAS-like_dom_sf"/>
</dbReference>
<dbReference type="NCBIfam" id="TIGR00229">
    <property type="entry name" value="sensory_box"/>
    <property type="match status" value="1"/>
</dbReference>
<dbReference type="SMART" id="SM00267">
    <property type="entry name" value="GGDEF"/>
    <property type="match status" value="1"/>
</dbReference>
<dbReference type="InterPro" id="IPR029787">
    <property type="entry name" value="Nucleotide_cyclase"/>
</dbReference>
<dbReference type="SUPFAM" id="SSF141868">
    <property type="entry name" value="EAL domain-like"/>
    <property type="match status" value="1"/>
</dbReference>
<dbReference type="RefSeq" id="WP_191722824.1">
    <property type="nucleotide sequence ID" value="NZ_JACSQK010000004.1"/>
</dbReference>
<dbReference type="NCBIfam" id="TIGR00254">
    <property type="entry name" value="GGDEF"/>
    <property type="match status" value="1"/>
</dbReference>
<feature type="transmembrane region" description="Helical" evidence="1">
    <location>
        <begin position="20"/>
        <end position="39"/>
    </location>
</feature>
<dbReference type="SUPFAM" id="SSF55073">
    <property type="entry name" value="Nucleotide cyclase"/>
    <property type="match status" value="1"/>
</dbReference>
<comment type="caution">
    <text evidence="5">The sequence shown here is derived from an EMBL/GenBank/DDBJ whole genome shotgun (WGS) entry which is preliminary data.</text>
</comment>
<evidence type="ECO:0000259" key="3">
    <source>
        <dbReference type="PROSITE" id="PS50883"/>
    </source>
</evidence>
<dbReference type="SMART" id="SM00091">
    <property type="entry name" value="PAS"/>
    <property type="match status" value="1"/>
</dbReference>
<name>A0ABR8SAA0_9BURK</name>
<dbReference type="InterPro" id="IPR035919">
    <property type="entry name" value="EAL_sf"/>
</dbReference>
<dbReference type="Gene3D" id="3.20.20.450">
    <property type="entry name" value="EAL domain"/>
    <property type="match status" value="1"/>
</dbReference>
<dbReference type="Gene3D" id="3.30.70.270">
    <property type="match status" value="1"/>
</dbReference>
<dbReference type="PROSITE" id="PS50887">
    <property type="entry name" value="GGDEF"/>
    <property type="match status" value="1"/>
</dbReference>
<dbReference type="Pfam" id="PF00990">
    <property type="entry name" value="GGDEF"/>
    <property type="match status" value="1"/>
</dbReference>
<dbReference type="Pfam" id="PF08448">
    <property type="entry name" value="PAS_4"/>
    <property type="match status" value="1"/>
</dbReference>
<dbReference type="PANTHER" id="PTHR44757:SF2">
    <property type="entry name" value="BIOFILM ARCHITECTURE MAINTENANCE PROTEIN MBAA"/>
    <property type="match status" value="1"/>
</dbReference>
<evidence type="ECO:0000256" key="1">
    <source>
        <dbReference type="SAM" id="Phobius"/>
    </source>
</evidence>
<dbReference type="Gene3D" id="3.30.450.20">
    <property type="entry name" value="PAS domain"/>
    <property type="match status" value="1"/>
</dbReference>
<dbReference type="SMART" id="SM00052">
    <property type="entry name" value="EAL"/>
    <property type="match status" value="1"/>
</dbReference>
<evidence type="ECO:0000313" key="5">
    <source>
        <dbReference type="EMBL" id="MBD7960407.1"/>
    </source>
</evidence>
<dbReference type="PANTHER" id="PTHR44757">
    <property type="entry name" value="DIGUANYLATE CYCLASE DGCP"/>
    <property type="match status" value="1"/>
</dbReference>
<dbReference type="PROSITE" id="PS50883">
    <property type="entry name" value="EAL"/>
    <property type="match status" value="1"/>
</dbReference>
<keyword evidence="1" id="KW-1133">Transmembrane helix</keyword>
<keyword evidence="6" id="KW-1185">Reference proteome</keyword>
<evidence type="ECO:0000313" key="6">
    <source>
        <dbReference type="Proteomes" id="UP000634919"/>
    </source>
</evidence>
<feature type="transmembrane region" description="Helical" evidence="1">
    <location>
        <begin position="101"/>
        <end position="133"/>
    </location>
</feature>
<dbReference type="Proteomes" id="UP000634919">
    <property type="component" value="Unassembled WGS sequence"/>
</dbReference>
<sequence length="761" mass="84842">MPSSFFAPSRGVPEAEARYAVFGGSILYWALGWGVAASLETRELHWYIAMATAPIAWIAWGLGWLRSWRSAAWWLAWAMIAVVAALSWNSKAEQTTLFLNLVVMVVFCGWVLGTRAALGMSLAAIGLVVALVLHEKLKWLQFLGMSYTIGFFLWVIYIERRRYERQLHKQQKSLEELSQHKRQVALLYQAVDQSPDSVLIVGLDGRVRYANKSFATQYGYSSEEVIGRPSLEVSVNGLSADEHRSMRETVHSGGVWRGTLHNQRKDGSTVTESVSISPVYEDGQLSSFVEIKQDVTDRLQAEEYIAFLQNFDGLTQLPNRYALARLLEKLLLQSRVGRRANSISPSIWHAMLVVDLDRFKKFNDARGSAWSDALLQALALRLRTLVPETAFVARTTADQFAVVIENAGSSRQESRLQAYALASDLLLALDFLDIHHEGVERVPISCGIGFTVFPFVEPGLKVDATEHIMRRCSVALSQAKNQGAGKIHAYSEALAETAHRHLQVEKGLHEALEHGHLRLFVQHQVDMFGKVAGMEALVRWQHPQEGLISPAEFIPIAEESGLIIPLGDWVLEQVCLLLTHPRVKAGGYTLSANVSALQFQEPDFVSKLTALLQRTGVDATRLTLEFTESLLLTDIEAIIRKMVALRALGVQFAIDDFGTGYSSLSYLMRLPIQEIKMDQSFIRDMQPDAASGALVQACLMVAKSQSLRVVAEGVEELAQTHVLQAWEPSILCQGYLFSRPIPAEQWLQDTDKLSDALLTEL</sequence>
<feature type="transmembrane region" description="Helical" evidence="1">
    <location>
        <begin position="71"/>
        <end position="89"/>
    </location>
</feature>
<feature type="domain" description="PAS" evidence="2">
    <location>
        <begin position="183"/>
        <end position="231"/>
    </location>
</feature>
<accession>A0ABR8SAA0</accession>
<keyword evidence="1" id="KW-0812">Transmembrane</keyword>
<protein>
    <submittedName>
        <fullName evidence="5">EAL domain-containing protein</fullName>
    </submittedName>
</protein>
<gene>
    <name evidence="5" type="ORF">H9646_07905</name>
</gene>
<feature type="domain" description="EAL" evidence="3">
    <location>
        <begin position="501"/>
        <end position="754"/>
    </location>
</feature>
<dbReference type="CDD" id="cd01948">
    <property type="entry name" value="EAL"/>
    <property type="match status" value="1"/>
</dbReference>
<dbReference type="Pfam" id="PF00563">
    <property type="entry name" value="EAL"/>
    <property type="match status" value="1"/>
</dbReference>
<evidence type="ECO:0000259" key="2">
    <source>
        <dbReference type="PROSITE" id="PS50112"/>
    </source>
</evidence>
<dbReference type="InterPro" id="IPR000014">
    <property type="entry name" value="PAS"/>
</dbReference>
<evidence type="ECO:0000259" key="4">
    <source>
        <dbReference type="PROSITE" id="PS50887"/>
    </source>
</evidence>
<dbReference type="InterPro" id="IPR013656">
    <property type="entry name" value="PAS_4"/>
</dbReference>
<dbReference type="InterPro" id="IPR001633">
    <property type="entry name" value="EAL_dom"/>
</dbReference>
<reference evidence="5 6" key="1">
    <citation type="submission" date="2020-08" db="EMBL/GenBank/DDBJ databases">
        <title>A Genomic Blueprint of the Chicken Gut Microbiome.</title>
        <authorList>
            <person name="Gilroy R."/>
            <person name="Ravi A."/>
            <person name="Getino M."/>
            <person name="Pursley I."/>
            <person name="Horton D.L."/>
            <person name="Alikhan N.-F."/>
            <person name="Baker D."/>
            <person name="Gharbi K."/>
            <person name="Hall N."/>
            <person name="Watson M."/>
            <person name="Adriaenssens E.M."/>
            <person name="Foster-Nyarko E."/>
            <person name="Jarju S."/>
            <person name="Secka A."/>
            <person name="Antonio M."/>
            <person name="Oren A."/>
            <person name="Chaudhuri R."/>
            <person name="La Ragione R.M."/>
            <person name="Hildebrand F."/>
            <person name="Pallen M.J."/>
        </authorList>
    </citation>
    <scope>NUCLEOTIDE SEQUENCE [LARGE SCALE GENOMIC DNA]</scope>
    <source>
        <strain evidence="5 6">Sa2CVA6</strain>
    </source>
</reference>
<keyword evidence="1" id="KW-0472">Membrane</keyword>
<dbReference type="SUPFAM" id="SSF55785">
    <property type="entry name" value="PYP-like sensor domain (PAS domain)"/>
    <property type="match status" value="1"/>
</dbReference>
<dbReference type="EMBL" id="JACSQK010000004">
    <property type="protein sequence ID" value="MBD7960407.1"/>
    <property type="molecule type" value="Genomic_DNA"/>
</dbReference>
<dbReference type="InterPro" id="IPR043128">
    <property type="entry name" value="Rev_trsase/Diguanyl_cyclase"/>
</dbReference>
<feature type="transmembrane region" description="Helical" evidence="1">
    <location>
        <begin position="139"/>
        <end position="158"/>
    </location>
</feature>
<dbReference type="CDD" id="cd00130">
    <property type="entry name" value="PAS"/>
    <property type="match status" value="1"/>
</dbReference>
<proteinExistence type="predicted"/>
<feature type="transmembrane region" description="Helical" evidence="1">
    <location>
        <begin position="46"/>
        <end position="65"/>
    </location>
</feature>
<dbReference type="InterPro" id="IPR052155">
    <property type="entry name" value="Biofilm_reg_signaling"/>
</dbReference>
<dbReference type="PROSITE" id="PS50112">
    <property type="entry name" value="PAS"/>
    <property type="match status" value="1"/>
</dbReference>
<organism evidence="5 6">
    <name type="scientific">Comamonas avium</name>
    <dbReference type="NCBI Taxonomy" id="2762231"/>
    <lineage>
        <taxon>Bacteria</taxon>
        <taxon>Pseudomonadati</taxon>
        <taxon>Pseudomonadota</taxon>
        <taxon>Betaproteobacteria</taxon>
        <taxon>Burkholderiales</taxon>
        <taxon>Comamonadaceae</taxon>
        <taxon>Comamonas</taxon>
    </lineage>
</organism>